<organism evidence="2 3">
    <name type="scientific">Cryptolaemus montrouzieri</name>
    <dbReference type="NCBI Taxonomy" id="559131"/>
    <lineage>
        <taxon>Eukaryota</taxon>
        <taxon>Metazoa</taxon>
        <taxon>Ecdysozoa</taxon>
        <taxon>Arthropoda</taxon>
        <taxon>Hexapoda</taxon>
        <taxon>Insecta</taxon>
        <taxon>Pterygota</taxon>
        <taxon>Neoptera</taxon>
        <taxon>Endopterygota</taxon>
        <taxon>Coleoptera</taxon>
        <taxon>Polyphaga</taxon>
        <taxon>Cucujiformia</taxon>
        <taxon>Coccinelloidea</taxon>
        <taxon>Coccinellidae</taxon>
        <taxon>Scymninae</taxon>
        <taxon>Scymnini</taxon>
        <taxon>Cryptolaemus</taxon>
    </lineage>
</organism>
<feature type="non-terminal residue" evidence="2">
    <location>
        <position position="76"/>
    </location>
</feature>
<evidence type="ECO:0000313" key="3">
    <source>
        <dbReference type="Proteomes" id="UP001516400"/>
    </source>
</evidence>
<evidence type="ECO:0000313" key="2">
    <source>
        <dbReference type="EMBL" id="KAL3275721.1"/>
    </source>
</evidence>
<feature type="region of interest" description="Disordered" evidence="1">
    <location>
        <begin position="1"/>
        <end position="21"/>
    </location>
</feature>
<accession>A0ABD2NAC9</accession>
<dbReference type="Proteomes" id="UP001516400">
    <property type="component" value="Unassembled WGS sequence"/>
</dbReference>
<evidence type="ECO:0000256" key="1">
    <source>
        <dbReference type="SAM" id="MobiDB-lite"/>
    </source>
</evidence>
<dbReference type="EMBL" id="JABFTP020000083">
    <property type="protein sequence ID" value="KAL3275721.1"/>
    <property type="molecule type" value="Genomic_DNA"/>
</dbReference>
<name>A0ABD2NAC9_9CUCU</name>
<sequence>MGLFYGREGEEQTAPPPRYDHNKNQLVAAHTISRVKGDQSSKVLYERLKDKYRSHLGKSIRKRDLQMLNSDDNKSK</sequence>
<reference evidence="2 3" key="1">
    <citation type="journal article" date="2021" name="BMC Biol.">
        <title>Horizontally acquired antibacterial genes associated with adaptive radiation of ladybird beetles.</title>
        <authorList>
            <person name="Li H.S."/>
            <person name="Tang X.F."/>
            <person name="Huang Y.H."/>
            <person name="Xu Z.Y."/>
            <person name="Chen M.L."/>
            <person name="Du X.Y."/>
            <person name="Qiu B.Y."/>
            <person name="Chen P.T."/>
            <person name="Zhang W."/>
            <person name="Slipinski A."/>
            <person name="Escalona H.E."/>
            <person name="Waterhouse R.M."/>
            <person name="Zwick A."/>
            <person name="Pang H."/>
        </authorList>
    </citation>
    <scope>NUCLEOTIDE SEQUENCE [LARGE SCALE GENOMIC DNA]</scope>
    <source>
        <strain evidence="2">SYSU2018</strain>
    </source>
</reference>
<protein>
    <submittedName>
        <fullName evidence="2">Uncharacterized protein</fullName>
    </submittedName>
</protein>
<gene>
    <name evidence="2" type="ORF">HHI36_020469</name>
</gene>
<dbReference type="AlphaFoldDB" id="A0ABD2NAC9"/>
<proteinExistence type="predicted"/>
<comment type="caution">
    <text evidence="2">The sequence shown here is derived from an EMBL/GenBank/DDBJ whole genome shotgun (WGS) entry which is preliminary data.</text>
</comment>
<keyword evidence="3" id="KW-1185">Reference proteome</keyword>